<dbReference type="AlphaFoldDB" id="A0AAQ3P978"/>
<name>A0AAQ3P978_VIGMU</name>
<protein>
    <submittedName>
        <fullName evidence="1">Uncharacterized protein</fullName>
    </submittedName>
</protein>
<gene>
    <name evidence="1" type="ORF">V8G54_001935</name>
</gene>
<keyword evidence="2" id="KW-1185">Reference proteome</keyword>
<accession>A0AAQ3P978</accession>
<proteinExistence type="predicted"/>
<organism evidence="1 2">
    <name type="scientific">Vigna mungo</name>
    <name type="common">Black gram</name>
    <name type="synonym">Phaseolus mungo</name>
    <dbReference type="NCBI Taxonomy" id="3915"/>
    <lineage>
        <taxon>Eukaryota</taxon>
        <taxon>Viridiplantae</taxon>
        <taxon>Streptophyta</taxon>
        <taxon>Embryophyta</taxon>
        <taxon>Tracheophyta</taxon>
        <taxon>Spermatophyta</taxon>
        <taxon>Magnoliopsida</taxon>
        <taxon>eudicotyledons</taxon>
        <taxon>Gunneridae</taxon>
        <taxon>Pentapetalae</taxon>
        <taxon>rosids</taxon>
        <taxon>fabids</taxon>
        <taxon>Fabales</taxon>
        <taxon>Fabaceae</taxon>
        <taxon>Papilionoideae</taxon>
        <taxon>50 kb inversion clade</taxon>
        <taxon>NPAAA clade</taxon>
        <taxon>indigoferoid/millettioid clade</taxon>
        <taxon>Phaseoleae</taxon>
        <taxon>Vigna</taxon>
    </lineage>
</organism>
<dbReference type="PANTHER" id="PTHR36080">
    <property type="entry name" value="DBJ|BAA96220.1"/>
    <property type="match status" value="1"/>
</dbReference>
<evidence type="ECO:0000313" key="1">
    <source>
        <dbReference type="EMBL" id="WVZ23391.1"/>
    </source>
</evidence>
<dbReference type="EMBL" id="CP144700">
    <property type="protein sequence ID" value="WVZ23391.1"/>
    <property type="molecule type" value="Genomic_DNA"/>
</dbReference>
<reference evidence="1 2" key="1">
    <citation type="journal article" date="2023" name="Life. Sci Alliance">
        <title>Evolutionary insights into 3D genome organization and epigenetic landscape of Vigna mungo.</title>
        <authorList>
            <person name="Junaid A."/>
            <person name="Singh B."/>
            <person name="Bhatia S."/>
        </authorList>
    </citation>
    <scope>NUCLEOTIDE SEQUENCE [LARGE SCALE GENOMIC DNA]</scope>
    <source>
        <strain evidence="1">Urdbean</strain>
    </source>
</reference>
<dbReference type="PANTHER" id="PTHR36080:SF1">
    <property type="entry name" value="DBJ|BAA96220.1"/>
    <property type="match status" value="1"/>
</dbReference>
<evidence type="ECO:0000313" key="2">
    <source>
        <dbReference type="Proteomes" id="UP001374535"/>
    </source>
</evidence>
<dbReference type="Proteomes" id="UP001374535">
    <property type="component" value="Chromosome 1"/>
</dbReference>
<sequence>MKLHFPSSEALISLPYIKSQSLHKLLLTKVTFEREVDATITDAARVRSEKRQAEAAQKVVESRAQQLTAKSVIILYFYSSQHFTSLEWFWSVICEANRFLFPLTEVFELHMEELRARQEEIEKRDETKP</sequence>